<dbReference type="STRING" id="189381.GCA_900166615_02408"/>
<keyword evidence="1" id="KW-0472">Membrane</keyword>
<reference evidence="3" key="1">
    <citation type="submission" date="2015-07" db="EMBL/GenBank/DDBJ databases">
        <title>Fjat-14235 jcm11544.</title>
        <authorList>
            <person name="Liu B."/>
            <person name="Wang J."/>
            <person name="Zhu Y."/>
            <person name="Liu G."/>
            <person name="Chen Q."/>
            <person name="Chen Z."/>
            <person name="Lan J."/>
            <person name="Che J."/>
            <person name="Ge C."/>
            <person name="Shi H."/>
            <person name="Pan Z."/>
            <person name="Liu X."/>
        </authorList>
    </citation>
    <scope>NUCLEOTIDE SEQUENCE [LARGE SCALE GENOMIC DNA]</scope>
    <source>
        <strain evidence="3">JCM 11544</strain>
    </source>
</reference>
<feature type="transmembrane region" description="Helical" evidence="1">
    <location>
        <begin position="12"/>
        <end position="39"/>
    </location>
</feature>
<dbReference type="PATRIC" id="fig|189381.12.peg.4552"/>
<keyword evidence="1" id="KW-1133">Transmembrane helix</keyword>
<organism evidence="2 3">
    <name type="scientific">Rossellomorea marisflavi</name>
    <dbReference type="NCBI Taxonomy" id="189381"/>
    <lineage>
        <taxon>Bacteria</taxon>
        <taxon>Bacillati</taxon>
        <taxon>Bacillota</taxon>
        <taxon>Bacilli</taxon>
        <taxon>Bacillales</taxon>
        <taxon>Bacillaceae</taxon>
        <taxon>Rossellomorea</taxon>
    </lineage>
</organism>
<gene>
    <name evidence="2" type="ORF">AF331_17695</name>
</gene>
<evidence type="ECO:0000313" key="3">
    <source>
        <dbReference type="Proteomes" id="UP000037405"/>
    </source>
</evidence>
<evidence type="ECO:0000313" key="2">
    <source>
        <dbReference type="EMBL" id="KON83976.1"/>
    </source>
</evidence>
<comment type="caution">
    <text evidence="2">The sequence shown here is derived from an EMBL/GenBank/DDBJ whole genome shotgun (WGS) entry which is preliminary data.</text>
</comment>
<proteinExistence type="predicted"/>
<keyword evidence="1" id="KW-0812">Transmembrane</keyword>
<evidence type="ECO:0000256" key="1">
    <source>
        <dbReference type="SAM" id="Phobius"/>
    </source>
</evidence>
<dbReference type="Proteomes" id="UP000037405">
    <property type="component" value="Unassembled WGS sequence"/>
</dbReference>
<accession>A0A0M0G3F4</accession>
<keyword evidence="3" id="KW-1185">Reference proteome</keyword>
<feature type="transmembrane region" description="Helical" evidence="1">
    <location>
        <begin position="51"/>
        <end position="72"/>
    </location>
</feature>
<sequence>MLLTKEKPKKLIRFILLFFPILMGAMGTITLVVLVTWLIPPKDLLSQLPAIILIAIVIYVPCIISLLVRYSFFKKEEGS</sequence>
<dbReference type="AlphaFoldDB" id="A0A0M0G3F4"/>
<protein>
    <submittedName>
        <fullName evidence="2">Uncharacterized protein</fullName>
    </submittedName>
</protein>
<dbReference type="EMBL" id="LGUE01000005">
    <property type="protein sequence ID" value="KON83976.1"/>
    <property type="molecule type" value="Genomic_DNA"/>
</dbReference>
<name>A0A0M0G3F4_9BACI</name>